<sequence length="693" mass="77602">MTHYWKVEREIEKKDKLGMEVGKRRVGARGSVVAGSVWESRMKSDEVRGGIKVFNAEENTEENNGGVSRLKRSPIGGKRKTWKSESSEGSGRGKTEKNSEEQCKELSICSSDGVKKSPIQSRKIGACADKSERSPIHARKLRSEVGGKDGSGESNEGHERSSGKLRKTKSDSIKKNASSGSASVSSSIQLRKTKSELDRVPDESTDGVCEEVEVENGKNGYAGGENCMISDDDVCQEKVISSSSENVCVIQGSTELSDQVGGDDSDDVIVDEVDEGDEEEQDEEVEVEIEMEKEEKERIDVKEISIPESKVVKEAENSKVVVNEQEKKVVGNEPESKKVVVNESEPKKVVVNESEPKKVVVREPEPKKILNEPESKRVVSAHMRFHHRNERRPVSVPLVLKQSPSIRRNSTIYQNFSKADPIPKVEEFRSFPQTQSKLQSLVDLIMWRDVSRSAFVFGFGTFIIVSSSYAKDINLSLISVMSYITLVYLAVIFLYRSLICRGVLDVEDSNYVLGEEDAIWMLKLILPYLNECLSKLKALFSGDPGTTIKLAVLLFVLARCGSYITIWKMAKFGFFGVFTVPKICSSYSAQLTAYANFWIRRFRDAWDSCTHKKAVALGIFGLVWNLSSVVARIWAVFVLFVAFKYYQQHYLVRDEWGEDEAGCDETWQEQVGVRQKQGPAANFVDTNKVKKGF</sequence>
<feature type="transmembrane region" description="Helical" evidence="6">
    <location>
        <begin position="615"/>
        <end position="643"/>
    </location>
</feature>
<dbReference type="GO" id="GO:0005789">
    <property type="term" value="C:endoplasmic reticulum membrane"/>
    <property type="evidence" value="ECO:0007669"/>
    <property type="project" value="UniProtKB-SubCell"/>
</dbReference>
<feature type="transmembrane region" description="Helical" evidence="6">
    <location>
        <begin position="454"/>
        <end position="470"/>
    </location>
</feature>
<accession>A0AAN9PP97</accession>
<evidence type="ECO:0000256" key="4">
    <source>
        <dbReference type="ARBA" id="ARBA00022989"/>
    </source>
</evidence>
<dbReference type="InterPro" id="IPR044647">
    <property type="entry name" value="RTNLB17/18/21"/>
</dbReference>
<feature type="domain" description="Reticulon" evidence="8">
    <location>
        <begin position="441"/>
        <end position="604"/>
    </location>
</feature>
<evidence type="ECO:0000256" key="5">
    <source>
        <dbReference type="ARBA" id="ARBA00023136"/>
    </source>
</evidence>
<keyword evidence="3 6" id="KW-0256">Endoplasmic reticulum</keyword>
<keyword evidence="5 6" id="KW-0472">Membrane</keyword>
<dbReference type="PANTHER" id="PTHR46626:SF1">
    <property type="entry name" value="RETICULON-LIKE PROTEIN B21"/>
    <property type="match status" value="1"/>
</dbReference>
<comment type="subcellular location">
    <subcellularLocation>
        <location evidence="1 6">Endoplasmic reticulum membrane</location>
        <topology evidence="1 6">Multi-pass membrane protein</topology>
    </subcellularLocation>
</comment>
<evidence type="ECO:0000256" key="3">
    <source>
        <dbReference type="ARBA" id="ARBA00022824"/>
    </source>
</evidence>
<proteinExistence type="predicted"/>
<name>A0AAN9PP97_CANGL</name>
<feature type="compositionally biased region" description="Basic and acidic residues" evidence="7">
    <location>
        <begin position="193"/>
        <end position="202"/>
    </location>
</feature>
<evidence type="ECO:0000313" key="10">
    <source>
        <dbReference type="Proteomes" id="UP001367508"/>
    </source>
</evidence>
<protein>
    <recommendedName>
        <fullName evidence="6">Reticulon-like protein</fullName>
    </recommendedName>
</protein>
<evidence type="ECO:0000313" key="9">
    <source>
        <dbReference type="EMBL" id="KAK7304802.1"/>
    </source>
</evidence>
<evidence type="ECO:0000256" key="7">
    <source>
        <dbReference type="SAM" id="MobiDB-lite"/>
    </source>
</evidence>
<keyword evidence="10" id="KW-1185">Reference proteome</keyword>
<evidence type="ECO:0000259" key="8">
    <source>
        <dbReference type="PROSITE" id="PS50845"/>
    </source>
</evidence>
<dbReference type="AlphaFoldDB" id="A0AAN9PP97"/>
<evidence type="ECO:0000256" key="1">
    <source>
        <dbReference type="ARBA" id="ARBA00004477"/>
    </source>
</evidence>
<evidence type="ECO:0000256" key="6">
    <source>
        <dbReference type="RuleBase" id="RU363132"/>
    </source>
</evidence>
<dbReference type="EMBL" id="JAYMYQ010000011">
    <property type="protein sequence ID" value="KAK7304802.1"/>
    <property type="molecule type" value="Genomic_DNA"/>
</dbReference>
<feature type="compositionally biased region" description="Low complexity" evidence="7">
    <location>
        <begin position="177"/>
        <end position="187"/>
    </location>
</feature>
<gene>
    <name evidence="9" type="ORF">VNO77_42691</name>
</gene>
<dbReference type="PROSITE" id="PS50845">
    <property type="entry name" value="RETICULON"/>
    <property type="match status" value="1"/>
</dbReference>
<dbReference type="Proteomes" id="UP001367508">
    <property type="component" value="Unassembled WGS sequence"/>
</dbReference>
<comment type="caution">
    <text evidence="9">The sequence shown here is derived from an EMBL/GenBank/DDBJ whole genome shotgun (WGS) entry which is preliminary data.</text>
</comment>
<dbReference type="PANTHER" id="PTHR46626">
    <property type="entry name" value="RETICULON-LIKE PROTEIN B17"/>
    <property type="match status" value="1"/>
</dbReference>
<feature type="region of interest" description="Disordered" evidence="7">
    <location>
        <begin position="55"/>
        <end position="212"/>
    </location>
</feature>
<feature type="compositionally biased region" description="Basic residues" evidence="7">
    <location>
        <begin position="69"/>
        <end position="81"/>
    </location>
</feature>
<feature type="transmembrane region" description="Helical" evidence="6">
    <location>
        <begin position="476"/>
        <end position="495"/>
    </location>
</feature>
<dbReference type="Pfam" id="PF02453">
    <property type="entry name" value="Reticulon"/>
    <property type="match status" value="1"/>
</dbReference>
<keyword evidence="2 6" id="KW-0812">Transmembrane</keyword>
<reference evidence="9 10" key="1">
    <citation type="submission" date="2024-01" db="EMBL/GenBank/DDBJ databases">
        <title>The genomes of 5 underutilized Papilionoideae crops provide insights into root nodulation and disease resistanc.</title>
        <authorList>
            <person name="Jiang F."/>
        </authorList>
    </citation>
    <scope>NUCLEOTIDE SEQUENCE [LARGE SCALE GENOMIC DNA]</scope>
    <source>
        <strain evidence="9">LVBAO_FW01</strain>
        <tissue evidence="9">Leaves</tissue>
    </source>
</reference>
<keyword evidence="4 6" id="KW-1133">Transmembrane helix</keyword>
<comment type="caution">
    <text evidence="6">Lacks conserved residue(s) required for the propagation of feature annotation.</text>
</comment>
<organism evidence="9 10">
    <name type="scientific">Canavalia gladiata</name>
    <name type="common">Sword bean</name>
    <name type="synonym">Dolichos gladiatus</name>
    <dbReference type="NCBI Taxonomy" id="3824"/>
    <lineage>
        <taxon>Eukaryota</taxon>
        <taxon>Viridiplantae</taxon>
        <taxon>Streptophyta</taxon>
        <taxon>Embryophyta</taxon>
        <taxon>Tracheophyta</taxon>
        <taxon>Spermatophyta</taxon>
        <taxon>Magnoliopsida</taxon>
        <taxon>eudicotyledons</taxon>
        <taxon>Gunneridae</taxon>
        <taxon>Pentapetalae</taxon>
        <taxon>rosids</taxon>
        <taxon>fabids</taxon>
        <taxon>Fabales</taxon>
        <taxon>Fabaceae</taxon>
        <taxon>Papilionoideae</taxon>
        <taxon>50 kb inversion clade</taxon>
        <taxon>NPAAA clade</taxon>
        <taxon>indigoferoid/millettioid clade</taxon>
        <taxon>Phaseoleae</taxon>
        <taxon>Canavalia</taxon>
    </lineage>
</organism>
<feature type="transmembrane region" description="Helical" evidence="6">
    <location>
        <begin position="572"/>
        <end position="594"/>
    </location>
</feature>
<evidence type="ECO:0000256" key="2">
    <source>
        <dbReference type="ARBA" id="ARBA00022692"/>
    </source>
</evidence>
<feature type="transmembrane region" description="Helical" evidence="6">
    <location>
        <begin position="547"/>
        <end position="566"/>
    </location>
</feature>
<feature type="compositionally biased region" description="Basic and acidic residues" evidence="7">
    <location>
        <begin position="82"/>
        <end position="104"/>
    </location>
</feature>
<feature type="compositionally biased region" description="Basic and acidic residues" evidence="7">
    <location>
        <begin position="129"/>
        <end position="174"/>
    </location>
</feature>
<dbReference type="InterPro" id="IPR003388">
    <property type="entry name" value="Reticulon"/>
</dbReference>
<feature type="compositionally biased region" description="Acidic residues" evidence="7">
    <location>
        <begin position="203"/>
        <end position="212"/>
    </location>
</feature>